<reference evidence="2" key="1">
    <citation type="journal article" date="2023" name="PhytoFront">
        <title>Draft Genome Resources of Seven Strains of Tilletia horrida, Causal Agent of Kernel Smut of Rice.</title>
        <authorList>
            <person name="Khanal S."/>
            <person name="Antony Babu S."/>
            <person name="Zhou X.G."/>
        </authorList>
    </citation>
    <scope>NUCLEOTIDE SEQUENCE</scope>
    <source>
        <strain evidence="2">TX3</strain>
    </source>
</reference>
<accession>A0AAN6G4J9</accession>
<proteinExistence type="predicted"/>
<evidence type="ECO:0000313" key="2">
    <source>
        <dbReference type="EMBL" id="KAK0520023.1"/>
    </source>
</evidence>
<feature type="compositionally biased region" description="Polar residues" evidence="1">
    <location>
        <begin position="337"/>
        <end position="351"/>
    </location>
</feature>
<evidence type="ECO:0000313" key="3">
    <source>
        <dbReference type="Proteomes" id="UP001176521"/>
    </source>
</evidence>
<name>A0AAN6G4J9_9BASI</name>
<dbReference type="EMBL" id="JAPDMQ010000861">
    <property type="protein sequence ID" value="KAK0520023.1"/>
    <property type="molecule type" value="Genomic_DNA"/>
</dbReference>
<feature type="compositionally biased region" description="Acidic residues" evidence="1">
    <location>
        <begin position="291"/>
        <end position="308"/>
    </location>
</feature>
<sequence length="351" mass="38510">MLRSLIVFFYCRFGTSVFACTFGSRLGLRSSLFALRPFFKGTLPLPLTDSALSRVNESNPPRLPRGRSAASPGPSIDPSNGFRLGSLSVTRVPGWLRERDRRLNGKLVSRSTRDRHRKEDMRRRTARAWPGASDGRPPPPLFLDALQNNFNRPVCRSKMPLMTSSSLSSTSDSYQGTSGGVEERRILSSPPDHHDSDGRTGTREGTGQLDRLDGGSADGAAGLHLQEVDCMDLSANDLDGDDPDGGGEASRTRVVLAPRRHSVGGEVVVDEDDEDEEASWAERFHEGTPEPAEEEHVEPYYIEDDFGEDTGHADAAPPMRAEEATDATDVQRHEQQQQHGTAATDEAQQQE</sequence>
<feature type="region of interest" description="Disordered" evidence="1">
    <location>
        <begin position="161"/>
        <end position="219"/>
    </location>
</feature>
<organism evidence="2 3">
    <name type="scientific">Tilletia horrida</name>
    <dbReference type="NCBI Taxonomy" id="155126"/>
    <lineage>
        <taxon>Eukaryota</taxon>
        <taxon>Fungi</taxon>
        <taxon>Dikarya</taxon>
        <taxon>Basidiomycota</taxon>
        <taxon>Ustilaginomycotina</taxon>
        <taxon>Exobasidiomycetes</taxon>
        <taxon>Tilletiales</taxon>
        <taxon>Tilletiaceae</taxon>
        <taxon>Tilletia</taxon>
    </lineage>
</organism>
<feature type="region of interest" description="Disordered" evidence="1">
    <location>
        <begin position="234"/>
        <end position="351"/>
    </location>
</feature>
<dbReference type="AlphaFoldDB" id="A0AAN6G4J9"/>
<dbReference type="Proteomes" id="UP001176521">
    <property type="component" value="Unassembled WGS sequence"/>
</dbReference>
<keyword evidence="3" id="KW-1185">Reference proteome</keyword>
<gene>
    <name evidence="2" type="ORF">OC842_007241</name>
</gene>
<comment type="caution">
    <text evidence="2">The sequence shown here is derived from an EMBL/GenBank/DDBJ whole genome shotgun (WGS) entry which is preliminary data.</text>
</comment>
<evidence type="ECO:0000256" key="1">
    <source>
        <dbReference type="SAM" id="MobiDB-lite"/>
    </source>
</evidence>
<feature type="region of interest" description="Disordered" evidence="1">
    <location>
        <begin position="53"/>
        <end position="82"/>
    </location>
</feature>
<feature type="compositionally biased region" description="Acidic residues" evidence="1">
    <location>
        <begin position="268"/>
        <end position="279"/>
    </location>
</feature>
<feature type="region of interest" description="Disordered" evidence="1">
    <location>
        <begin position="106"/>
        <end position="138"/>
    </location>
</feature>
<protein>
    <submittedName>
        <fullName evidence="2">Uncharacterized protein</fullName>
    </submittedName>
</protein>
<feature type="compositionally biased region" description="Low complexity" evidence="1">
    <location>
        <begin position="163"/>
        <end position="176"/>
    </location>
</feature>
<feature type="compositionally biased region" description="Basic and acidic residues" evidence="1">
    <location>
        <begin position="181"/>
        <end position="202"/>
    </location>
</feature>